<dbReference type="InterPro" id="IPR028989">
    <property type="entry name" value="RimP_N"/>
</dbReference>
<dbReference type="InterPro" id="IPR003728">
    <property type="entry name" value="Ribosome_maturation_RimP"/>
</dbReference>
<dbReference type="Proteomes" id="UP000264062">
    <property type="component" value="Unassembled WGS sequence"/>
</dbReference>
<evidence type="ECO:0000256" key="2">
    <source>
        <dbReference type="ARBA" id="ARBA00022517"/>
    </source>
</evidence>
<dbReference type="PANTHER" id="PTHR33867:SF1">
    <property type="entry name" value="RIBOSOME MATURATION FACTOR RIMP"/>
    <property type="match status" value="1"/>
</dbReference>
<evidence type="ECO:0000313" key="5">
    <source>
        <dbReference type="Proteomes" id="UP000264062"/>
    </source>
</evidence>
<accession>A0A350HAH9</accession>
<evidence type="ECO:0000256" key="1">
    <source>
        <dbReference type="ARBA" id="ARBA00022490"/>
    </source>
</evidence>
<gene>
    <name evidence="4" type="ORF">DCW38_05115</name>
</gene>
<dbReference type="Pfam" id="PF02576">
    <property type="entry name" value="RimP_N"/>
    <property type="match status" value="1"/>
</dbReference>
<comment type="caution">
    <text evidence="4">The sequence shown here is derived from an EMBL/GenBank/DDBJ whole genome shotgun (WGS) entry which is preliminary data.</text>
</comment>
<name>A0A350HAH9_UNCW3</name>
<dbReference type="GO" id="GO:0000028">
    <property type="term" value="P:ribosomal small subunit assembly"/>
    <property type="evidence" value="ECO:0007669"/>
    <property type="project" value="TreeGrafter"/>
</dbReference>
<reference evidence="4 5" key="1">
    <citation type="journal article" date="2018" name="Nat. Biotechnol.">
        <title>A standardized bacterial taxonomy based on genome phylogeny substantially revises the tree of life.</title>
        <authorList>
            <person name="Parks D.H."/>
            <person name="Chuvochina M."/>
            <person name="Waite D.W."/>
            <person name="Rinke C."/>
            <person name="Skarshewski A."/>
            <person name="Chaumeil P.A."/>
            <person name="Hugenholtz P."/>
        </authorList>
    </citation>
    <scope>NUCLEOTIDE SEQUENCE [LARGE SCALE GENOMIC DNA]</scope>
    <source>
        <strain evidence="4">UBA9956</strain>
    </source>
</reference>
<evidence type="ECO:0000313" key="4">
    <source>
        <dbReference type="EMBL" id="HAV92545.1"/>
    </source>
</evidence>
<feature type="domain" description="Ribosome maturation factor RimP N-terminal" evidence="3">
    <location>
        <begin position="24"/>
        <end position="87"/>
    </location>
</feature>
<protein>
    <recommendedName>
        <fullName evidence="3">Ribosome maturation factor RimP N-terminal domain-containing protein</fullName>
    </recommendedName>
</protein>
<sequence>MLFEQLNEKILEMAQSLISRDDMKERKISLREVLITKSARPLVRVYLDKENGVNISDLAYFHKEFEILLDAEDLIKSSYTLEVSSPGEEKKR</sequence>
<dbReference type="EMBL" id="DMZY01000151">
    <property type="protein sequence ID" value="HAV92545.1"/>
    <property type="molecule type" value="Genomic_DNA"/>
</dbReference>
<keyword evidence="2" id="KW-0690">Ribosome biogenesis</keyword>
<evidence type="ECO:0000259" key="3">
    <source>
        <dbReference type="Pfam" id="PF02576"/>
    </source>
</evidence>
<dbReference type="InterPro" id="IPR035956">
    <property type="entry name" value="RimP_N_sf"/>
</dbReference>
<dbReference type="SUPFAM" id="SSF75420">
    <property type="entry name" value="YhbC-like, N-terminal domain"/>
    <property type="match status" value="1"/>
</dbReference>
<organism evidence="4 5">
    <name type="scientific">candidate division WOR-3 bacterium</name>
    <dbReference type="NCBI Taxonomy" id="2052148"/>
    <lineage>
        <taxon>Bacteria</taxon>
        <taxon>Bacteria division WOR-3</taxon>
    </lineage>
</organism>
<dbReference type="GO" id="GO:0006412">
    <property type="term" value="P:translation"/>
    <property type="evidence" value="ECO:0007669"/>
    <property type="project" value="TreeGrafter"/>
</dbReference>
<dbReference type="PANTHER" id="PTHR33867">
    <property type="entry name" value="RIBOSOME MATURATION FACTOR RIMP"/>
    <property type="match status" value="1"/>
</dbReference>
<dbReference type="Gene3D" id="3.30.300.70">
    <property type="entry name" value="RimP-like superfamily, N-terminal"/>
    <property type="match status" value="1"/>
</dbReference>
<keyword evidence="1" id="KW-0963">Cytoplasm</keyword>
<dbReference type="AlphaFoldDB" id="A0A350HAH9"/>
<dbReference type="GO" id="GO:0005829">
    <property type="term" value="C:cytosol"/>
    <property type="evidence" value="ECO:0007669"/>
    <property type="project" value="TreeGrafter"/>
</dbReference>
<proteinExistence type="predicted"/>